<keyword evidence="3" id="KW-0812">Transmembrane</keyword>
<evidence type="ECO:0000313" key="5">
    <source>
        <dbReference type="Proteomes" id="UP001274830"/>
    </source>
</evidence>
<dbReference type="InterPro" id="IPR036259">
    <property type="entry name" value="MFS_trans_sf"/>
</dbReference>
<keyword evidence="3" id="KW-1133">Transmembrane helix</keyword>
<keyword evidence="5" id="KW-1185">Reference proteome</keyword>
<comment type="subcellular location">
    <subcellularLocation>
        <location evidence="1">Membrane</location>
        <topology evidence="1">Multi-pass membrane protein</topology>
    </subcellularLocation>
</comment>
<dbReference type="InterPro" id="IPR050327">
    <property type="entry name" value="Proton-linked_MCT"/>
</dbReference>
<feature type="transmembrane region" description="Helical" evidence="3">
    <location>
        <begin position="384"/>
        <end position="408"/>
    </location>
</feature>
<feature type="transmembrane region" description="Helical" evidence="3">
    <location>
        <begin position="129"/>
        <end position="146"/>
    </location>
</feature>
<comment type="caution">
    <text evidence="4">The sequence shown here is derived from an EMBL/GenBank/DDBJ whole genome shotgun (WGS) entry which is preliminary data.</text>
</comment>
<feature type="transmembrane region" description="Helical" evidence="3">
    <location>
        <begin position="350"/>
        <end position="372"/>
    </location>
</feature>
<gene>
    <name evidence="4" type="ORF">LTR78_001376</name>
</gene>
<dbReference type="GO" id="GO:0016020">
    <property type="term" value="C:membrane"/>
    <property type="evidence" value="ECO:0007669"/>
    <property type="project" value="UniProtKB-SubCell"/>
</dbReference>
<feature type="transmembrane region" description="Helical" evidence="3">
    <location>
        <begin position="428"/>
        <end position="449"/>
    </location>
</feature>
<dbReference type="Proteomes" id="UP001274830">
    <property type="component" value="Unassembled WGS sequence"/>
</dbReference>
<feature type="transmembrane region" description="Helical" evidence="3">
    <location>
        <begin position="55"/>
        <end position="75"/>
    </location>
</feature>
<feature type="transmembrane region" description="Helical" evidence="3">
    <location>
        <begin position="216"/>
        <end position="236"/>
    </location>
</feature>
<feature type="transmembrane region" description="Helical" evidence="3">
    <location>
        <begin position="152"/>
        <end position="172"/>
    </location>
</feature>
<feature type="transmembrane region" description="Helical" evidence="3">
    <location>
        <begin position="256"/>
        <end position="278"/>
    </location>
</feature>
<evidence type="ECO:0000256" key="3">
    <source>
        <dbReference type="SAM" id="Phobius"/>
    </source>
</evidence>
<evidence type="ECO:0000256" key="1">
    <source>
        <dbReference type="ARBA" id="ARBA00004141"/>
    </source>
</evidence>
<reference evidence="4" key="1">
    <citation type="submission" date="2023-07" db="EMBL/GenBank/DDBJ databases">
        <title>Black Yeasts Isolated from many extreme environments.</title>
        <authorList>
            <person name="Coleine C."/>
            <person name="Stajich J.E."/>
            <person name="Selbmann L."/>
        </authorList>
    </citation>
    <scope>NUCLEOTIDE SEQUENCE</scope>
    <source>
        <strain evidence="4">CCFEE 5485</strain>
    </source>
</reference>
<feature type="transmembrane region" description="Helical" evidence="3">
    <location>
        <begin position="298"/>
        <end position="318"/>
    </location>
</feature>
<comment type="similarity">
    <text evidence="2">Belongs to the major facilitator superfamily. Monocarboxylate porter (TC 2.A.1.13) family.</text>
</comment>
<feature type="transmembrane region" description="Helical" evidence="3">
    <location>
        <begin position="325"/>
        <end position="344"/>
    </location>
</feature>
<dbReference type="InterPro" id="IPR011701">
    <property type="entry name" value="MFS"/>
</dbReference>
<sequence length="457" mass="49503">MATTTEVEHYELRHNLPARQLAQNDIATITESGTSTTLETRPAESSLTPADRGRAAYTLLLAAFVFEALLWGFPLSFGVFQDYYSQLPQFQNNPYVSVIGTTASGISYLAAPITIPLIKRYSRWRREMIWVGWPICLLSLAAGSFANTLPTLILTQGVMYGVGFIIFYYPILSFVNEFWITRRGLAYGLLCSASGVSGTMMPFLSRWLLERYGYHTTLRVIAVSLFVLTAPLVPCLKGRLPVRAISGEVVKTDWSFLRLPLFWIYSASNIAMGFGFFFPSLYLPSYATANGLSSVQGALLLALMSVSQVAGQSSYGYLSDGSVSLDVLAASAALVSGIAAFTAWGLSHTFTVLVVFAIIYGFFAAGYTALWGRMGMKISSDPSAAFAAFGLFNFQKGLGNVLAGPIGGALLSNAVEIGSYGAKKYGRTVIFTGSCMLGSALVIPLCYAARSLRLQRL</sequence>
<organism evidence="4 5">
    <name type="scientific">Recurvomyces mirabilis</name>
    <dbReference type="NCBI Taxonomy" id="574656"/>
    <lineage>
        <taxon>Eukaryota</taxon>
        <taxon>Fungi</taxon>
        <taxon>Dikarya</taxon>
        <taxon>Ascomycota</taxon>
        <taxon>Pezizomycotina</taxon>
        <taxon>Dothideomycetes</taxon>
        <taxon>Dothideomycetidae</taxon>
        <taxon>Mycosphaerellales</taxon>
        <taxon>Teratosphaeriaceae</taxon>
        <taxon>Recurvomyces</taxon>
    </lineage>
</organism>
<dbReference type="Pfam" id="PF07690">
    <property type="entry name" value="MFS_1"/>
    <property type="match status" value="1"/>
</dbReference>
<feature type="transmembrane region" description="Helical" evidence="3">
    <location>
        <begin position="184"/>
        <end position="204"/>
    </location>
</feature>
<dbReference type="AlphaFoldDB" id="A0AAE0WVH6"/>
<dbReference type="Gene3D" id="1.20.1250.20">
    <property type="entry name" value="MFS general substrate transporter like domains"/>
    <property type="match status" value="1"/>
</dbReference>
<dbReference type="GO" id="GO:0022857">
    <property type="term" value="F:transmembrane transporter activity"/>
    <property type="evidence" value="ECO:0007669"/>
    <property type="project" value="InterPro"/>
</dbReference>
<dbReference type="PANTHER" id="PTHR11360:SF287">
    <property type="entry name" value="MFS MONOCARBOXYLATE TRANSPORTER"/>
    <property type="match status" value="1"/>
</dbReference>
<evidence type="ECO:0000313" key="4">
    <source>
        <dbReference type="EMBL" id="KAK3678923.1"/>
    </source>
</evidence>
<evidence type="ECO:0000256" key="2">
    <source>
        <dbReference type="ARBA" id="ARBA00006727"/>
    </source>
</evidence>
<accession>A0AAE0WVH6</accession>
<feature type="transmembrane region" description="Helical" evidence="3">
    <location>
        <begin position="95"/>
        <end position="117"/>
    </location>
</feature>
<protein>
    <submittedName>
        <fullName evidence="4">Uncharacterized protein</fullName>
    </submittedName>
</protein>
<dbReference type="SUPFAM" id="SSF103473">
    <property type="entry name" value="MFS general substrate transporter"/>
    <property type="match status" value="1"/>
</dbReference>
<keyword evidence="3" id="KW-0472">Membrane</keyword>
<dbReference type="EMBL" id="JAUTXT010000003">
    <property type="protein sequence ID" value="KAK3678923.1"/>
    <property type="molecule type" value="Genomic_DNA"/>
</dbReference>
<dbReference type="PANTHER" id="PTHR11360">
    <property type="entry name" value="MONOCARBOXYLATE TRANSPORTER"/>
    <property type="match status" value="1"/>
</dbReference>
<proteinExistence type="inferred from homology"/>
<name>A0AAE0WVH6_9PEZI</name>